<dbReference type="Proteomes" id="UP000327013">
    <property type="component" value="Chromosome 8"/>
</dbReference>
<protein>
    <recommendedName>
        <fullName evidence="2">Protein kinase domain-containing protein</fullName>
    </recommendedName>
</protein>
<dbReference type="GO" id="GO:0043539">
    <property type="term" value="F:protein serine/threonine kinase activator activity"/>
    <property type="evidence" value="ECO:0007669"/>
    <property type="project" value="InterPro"/>
</dbReference>
<dbReference type="GO" id="GO:0004672">
    <property type="term" value="F:protein kinase activity"/>
    <property type="evidence" value="ECO:0007669"/>
    <property type="project" value="InterPro"/>
</dbReference>
<proteinExistence type="inferred from homology"/>
<organism evidence="3 4">
    <name type="scientific">Carpinus fangiana</name>
    <dbReference type="NCBI Taxonomy" id="176857"/>
    <lineage>
        <taxon>Eukaryota</taxon>
        <taxon>Viridiplantae</taxon>
        <taxon>Streptophyta</taxon>
        <taxon>Embryophyta</taxon>
        <taxon>Tracheophyta</taxon>
        <taxon>Spermatophyta</taxon>
        <taxon>Magnoliopsida</taxon>
        <taxon>eudicotyledons</taxon>
        <taxon>Gunneridae</taxon>
        <taxon>Pentapetalae</taxon>
        <taxon>rosids</taxon>
        <taxon>fabids</taxon>
        <taxon>Fagales</taxon>
        <taxon>Betulaceae</taxon>
        <taxon>Carpinus</taxon>
    </lineage>
</organism>
<accession>A0A5N6RU69</accession>
<feature type="domain" description="Protein kinase" evidence="2">
    <location>
        <begin position="1"/>
        <end position="196"/>
    </location>
</feature>
<dbReference type="SMART" id="SM00220">
    <property type="entry name" value="S_TKc"/>
    <property type="match status" value="1"/>
</dbReference>
<reference evidence="3 4" key="1">
    <citation type="submission" date="2019-06" db="EMBL/GenBank/DDBJ databases">
        <title>A chromosomal-level reference genome of Carpinus fangiana (Coryloideae, Betulaceae).</title>
        <authorList>
            <person name="Yang X."/>
            <person name="Wang Z."/>
            <person name="Zhang L."/>
            <person name="Hao G."/>
            <person name="Liu J."/>
            <person name="Yang Y."/>
        </authorList>
    </citation>
    <scope>NUCLEOTIDE SEQUENCE [LARGE SCALE GENOMIC DNA]</scope>
    <source>
        <strain evidence="3">Cfa_2016G</strain>
        <tissue evidence="3">Leaf</tissue>
    </source>
</reference>
<dbReference type="SUPFAM" id="SSF56112">
    <property type="entry name" value="Protein kinase-like (PK-like)"/>
    <property type="match status" value="1"/>
</dbReference>
<dbReference type="GO" id="GO:0005524">
    <property type="term" value="F:ATP binding"/>
    <property type="evidence" value="ECO:0007669"/>
    <property type="project" value="InterPro"/>
</dbReference>
<dbReference type="InterPro" id="IPR047173">
    <property type="entry name" value="STRAD_A/B-like"/>
</dbReference>
<comment type="similarity">
    <text evidence="1">Belongs to the protein kinase superfamily. STE Ser/Thr protein kinase family. STE20 subfamily.</text>
</comment>
<evidence type="ECO:0000313" key="3">
    <source>
        <dbReference type="EMBL" id="KAE8124763.1"/>
    </source>
</evidence>
<dbReference type="PANTHER" id="PTHR48014:SF7">
    <property type="entry name" value="SERINE_THREONINE-PROTEIN KINASE BLUS1"/>
    <property type="match status" value="1"/>
</dbReference>
<keyword evidence="4" id="KW-1185">Reference proteome</keyword>
<dbReference type="InterPro" id="IPR001245">
    <property type="entry name" value="Ser-Thr/Tyr_kinase_cat_dom"/>
</dbReference>
<dbReference type="InterPro" id="IPR011009">
    <property type="entry name" value="Kinase-like_dom_sf"/>
</dbReference>
<dbReference type="EMBL" id="CM017328">
    <property type="protein sequence ID" value="KAE8124763.1"/>
    <property type="molecule type" value="Genomic_DNA"/>
</dbReference>
<dbReference type="PANTHER" id="PTHR48014">
    <property type="entry name" value="SERINE/THREONINE-PROTEIN KINASE FRAY2"/>
    <property type="match status" value="1"/>
</dbReference>
<dbReference type="OrthoDB" id="248923at2759"/>
<dbReference type="Pfam" id="PF07714">
    <property type="entry name" value="PK_Tyr_Ser-Thr"/>
    <property type="match status" value="1"/>
</dbReference>
<dbReference type="Gene3D" id="1.10.510.10">
    <property type="entry name" value="Transferase(Phosphotransferase) domain 1"/>
    <property type="match status" value="1"/>
</dbReference>
<dbReference type="InterPro" id="IPR000719">
    <property type="entry name" value="Prot_kinase_dom"/>
</dbReference>
<name>A0A5N6RU69_9ROSI</name>
<evidence type="ECO:0000259" key="2">
    <source>
        <dbReference type="PROSITE" id="PS50011"/>
    </source>
</evidence>
<dbReference type="AlphaFoldDB" id="A0A5N6RU69"/>
<evidence type="ECO:0000256" key="1">
    <source>
        <dbReference type="ARBA" id="ARBA00008874"/>
    </source>
</evidence>
<dbReference type="Gene3D" id="3.30.200.20">
    <property type="entry name" value="Phosphorylase Kinase, domain 1"/>
    <property type="match status" value="1"/>
</dbReference>
<evidence type="ECO:0000313" key="4">
    <source>
        <dbReference type="Proteomes" id="UP000327013"/>
    </source>
</evidence>
<gene>
    <name evidence="3" type="ORF">FH972_019619</name>
</gene>
<sequence length="196" mass="21739">MAHEKEELKEVLQYPLDSKSYKILDEGSGAGSVVYKAICMPMNSMVVAIKVVDPVDDRLWVVMPFMSAGSLQSIITSFPNGFCEPCIAIILKEILSALSYLDKKADVHKYIKTANILIDSNGSMKLPNFGLTLTSDVSGTPDWIGVAPENWPTDTLLCLIITSLLQSTRISPKISKTWGLRVSIKTHQRGPRQRHY</sequence>
<dbReference type="PROSITE" id="PS50011">
    <property type="entry name" value="PROTEIN_KINASE_DOM"/>
    <property type="match status" value="1"/>
</dbReference>